<dbReference type="Proteomes" id="UP001221898">
    <property type="component" value="Unassembled WGS sequence"/>
</dbReference>
<accession>A0AAD7TCL1</accession>
<dbReference type="EMBL" id="JAINUG010000002">
    <property type="protein sequence ID" value="KAJ8418464.1"/>
    <property type="molecule type" value="Genomic_DNA"/>
</dbReference>
<organism evidence="1 2">
    <name type="scientific">Aldrovandia affinis</name>
    <dbReference type="NCBI Taxonomy" id="143900"/>
    <lineage>
        <taxon>Eukaryota</taxon>
        <taxon>Metazoa</taxon>
        <taxon>Chordata</taxon>
        <taxon>Craniata</taxon>
        <taxon>Vertebrata</taxon>
        <taxon>Euteleostomi</taxon>
        <taxon>Actinopterygii</taxon>
        <taxon>Neopterygii</taxon>
        <taxon>Teleostei</taxon>
        <taxon>Notacanthiformes</taxon>
        <taxon>Halosauridae</taxon>
        <taxon>Aldrovandia</taxon>
    </lineage>
</organism>
<proteinExistence type="predicted"/>
<comment type="caution">
    <text evidence="1">The sequence shown here is derived from an EMBL/GenBank/DDBJ whole genome shotgun (WGS) entry which is preliminary data.</text>
</comment>
<keyword evidence="2" id="KW-1185">Reference proteome</keyword>
<name>A0AAD7TCL1_9TELE</name>
<evidence type="ECO:0000313" key="2">
    <source>
        <dbReference type="Proteomes" id="UP001221898"/>
    </source>
</evidence>
<evidence type="ECO:0000313" key="1">
    <source>
        <dbReference type="EMBL" id="KAJ8418464.1"/>
    </source>
</evidence>
<dbReference type="AlphaFoldDB" id="A0AAD7TCL1"/>
<sequence>MNTAEADRPWAPRFDVSRKESASSEIRHTAKGGLSEDGYALRCGGFVSPFSQTRVCGLGSCTALRHRVPLPLQQPPPSRAPISVLFRAALEGGGPGGVCIPWKRRTNSLIYGYADRVSRRGAVYLTKVISTSGSFRVHAEGRREGGRGGGPLAGSSATGLRGSAEDACGCPLCVSHFNGAVSVAIVPRRALLLRDTTAPRHLCVRGSSATLRGPVIQSDITRARLALDFSPRGYLVISGRAGRGTLGQHATACSSLPTALPARAKHECAIKTTSSL</sequence>
<reference evidence="1" key="1">
    <citation type="journal article" date="2023" name="Science">
        <title>Genome structures resolve the early diversification of teleost fishes.</title>
        <authorList>
            <person name="Parey E."/>
            <person name="Louis A."/>
            <person name="Montfort J."/>
            <person name="Bouchez O."/>
            <person name="Roques C."/>
            <person name="Iampietro C."/>
            <person name="Lluch J."/>
            <person name="Castinel A."/>
            <person name="Donnadieu C."/>
            <person name="Desvignes T."/>
            <person name="Floi Bucao C."/>
            <person name="Jouanno E."/>
            <person name="Wen M."/>
            <person name="Mejri S."/>
            <person name="Dirks R."/>
            <person name="Jansen H."/>
            <person name="Henkel C."/>
            <person name="Chen W.J."/>
            <person name="Zahm M."/>
            <person name="Cabau C."/>
            <person name="Klopp C."/>
            <person name="Thompson A.W."/>
            <person name="Robinson-Rechavi M."/>
            <person name="Braasch I."/>
            <person name="Lecointre G."/>
            <person name="Bobe J."/>
            <person name="Postlethwait J.H."/>
            <person name="Berthelot C."/>
            <person name="Roest Crollius H."/>
            <person name="Guiguen Y."/>
        </authorList>
    </citation>
    <scope>NUCLEOTIDE SEQUENCE</scope>
    <source>
        <strain evidence="1">NC1722</strain>
    </source>
</reference>
<gene>
    <name evidence="1" type="ORF">AAFF_G00141730</name>
</gene>
<protein>
    <submittedName>
        <fullName evidence="1">Uncharacterized protein</fullName>
    </submittedName>
</protein>